<dbReference type="EMBL" id="CP044617">
    <property type="protein sequence ID" value="QRD91802.1"/>
    <property type="molecule type" value="Genomic_DNA"/>
</dbReference>
<dbReference type="Pfam" id="PF03992">
    <property type="entry name" value="ABM"/>
    <property type="match status" value="1"/>
</dbReference>
<keyword evidence="3" id="KW-1185">Reference proteome</keyword>
<evidence type="ECO:0000313" key="3">
    <source>
        <dbReference type="Proteomes" id="UP000596276"/>
    </source>
</evidence>
<dbReference type="Proteomes" id="UP000596276">
    <property type="component" value="Chromosome 7"/>
</dbReference>
<dbReference type="PROSITE" id="PS51725">
    <property type="entry name" value="ABM"/>
    <property type="match status" value="1"/>
</dbReference>
<dbReference type="AlphaFoldDB" id="A0A7U2MXQ5"/>
<dbReference type="VEuPathDB" id="FungiDB:AFLA_008099"/>
<name>A0A7U2MXQ5_ASPFN</name>
<protein>
    <recommendedName>
        <fullName evidence="1">ABM domain-containing protein</fullName>
    </recommendedName>
</protein>
<feature type="domain" description="ABM" evidence="1">
    <location>
        <begin position="20"/>
        <end position="111"/>
    </location>
</feature>
<gene>
    <name evidence="2" type="ORF">F9C07_5847</name>
</gene>
<evidence type="ECO:0000259" key="1">
    <source>
        <dbReference type="PROSITE" id="PS51725"/>
    </source>
</evidence>
<sequence>MYRSPWIDCMEENRFTMAPIHLIATLRPAAGKEQLLREVLRQTVDRVADIEIGCLTFLLTETRGDDVVVVFKVIERWLNLEALEQHHGRDWLQQMYQTFKDNELLDGTERIEHLTLIAGFVAR</sequence>
<dbReference type="InterPro" id="IPR007138">
    <property type="entry name" value="ABM_dom"/>
</dbReference>
<evidence type="ECO:0000313" key="2">
    <source>
        <dbReference type="EMBL" id="QRD91802.1"/>
    </source>
</evidence>
<reference evidence="3" key="1">
    <citation type="journal article" date="2021" name="G3 (Bethesda)">
        <title>Chromosome assembled and annotated genome sequence of Aspergillus flavus NRRL 3357.</title>
        <authorList>
            <person name="Skerker J.M."/>
            <person name="Pianalto K.M."/>
            <person name="Mondo S.J."/>
            <person name="Yang K."/>
            <person name="Arkin A.P."/>
            <person name="Keller N.P."/>
            <person name="Grigoriev I.V."/>
            <person name="Louise Glass N.L."/>
        </authorList>
    </citation>
    <scope>NUCLEOTIDE SEQUENCE [LARGE SCALE GENOMIC DNA]</scope>
    <source>
        <strain evidence="3">ATCC 200026 / FGSC A1120 / IAM 13836 / NRRL 3357 / JCM 12722 / SRRC 167</strain>
    </source>
</reference>
<dbReference type="Gene3D" id="3.30.70.100">
    <property type="match status" value="1"/>
</dbReference>
<accession>A0A7U2MXQ5</accession>
<organism evidence="2 3">
    <name type="scientific">Aspergillus flavus (strain ATCC 200026 / FGSC A1120 / IAM 13836 / NRRL 3357 / JCM 12722 / SRRC 167)</name>
    <dbReference type="NCBI Taxonomy" id="332952"/>
    <lineage>
        <taxon>Eukaryota</taxon>
        <taxon>Fungi</taxon>
        <taxon>Dikarya</taxon>
        <taxon>Ascomycota</taxon>
        <taxon>Pezizomycotina</taxon>
        <taxon>Eurotiomycetes</taxon>
        <taxon>Eurotiomycetidae</taxon>
        <taxon>Eurotiales</taxon>
        <taxon>Aspergillaceae</taxon>
        <taxon>Aspergillus</taxon>
        <taxon>Aspergillus subgen. Circumdati</taxon>
    </lineage>
</organism>
<dbReference type="VEuPathDB" id="FungiDB:F9C07_5847"/>
<dbReference type="SUPFAM" id="SSF54909">
    <property type="entry name" value="Dimeric alpha+beta barrel"/>
    <property type="match status" value="1"/>
</dbReference>
<dbReference type="OMA" id="EALICHQ"/>
<proteinExistence type="predicted"/>
<dbReference type="InterPro" id="IPR011008">
    <property type="entry name" value="Dimeric_a/b-barrel"/>
</dbReference>